<comment type="caution">
    <text evidence="2">The sequence shown here is derived from an EMBL/GenBank/DDBJ whole genome shotgun (WGS) entry which is preliminary data.</text>
</comment>
<evidence type="ECO:0000259" key="1">
    <source>
        <dbReference type="Pfam" id="PF00668"/>
    </source>
</evidence>
<reference evidence="2 3" key="1">
    <citation type="submission" date="2020-01" db="EMBL/GenBank/DDBJ databases">
        <title>Novel species isolated from a subtropical stream in China.</title>
        <authorList>
            <person name="Lu H."/>
        </authorList>
    </citation>
    <scope>NUCLEOTIDE SEQUENCE [LARGE SCALE GENOMIC DNA]</scope>
    <source>
        <strain evidence="2 3">FT82W</strain>
    </source>
</reference>
<accession>A0A845GH80</accession>
<dbReference type="PANTHER" id="PTHR45527:SF1">
    <property type="entry name" value="FATTY ACID SYNTHASE"/>
    <property type="match status" value="1"/>
</dbReference>
<dbReference type="GO" id="GO:0003824">
    <property type="term" value="F:catalytic activity"/>
    <property type="evidence" value="ECO:0007669"/>
    <property type="project" value="InterPro"/>
</dbReference>
<dbReference type="EMBL" id="WWCW01000392">
    <property type="protein sequence ID" value="MYM92069.1"/>
    <property type="molecule type" value="Genomic_DNA"/>
</dbReference>
<dbReference type="Pfam" id="PF00668">
    <property type="entry name" value="Condensation"/>
    <property type="match status" value="1"/>
</dbReference>
<dbReference type="RefSeq" id="WP_373925094.1">
    <property type="nucleotide sequence ID" value="NZ_WWCW01000392.1"/>
</dbReference>
<dbReference type="InterPro" id="IPR023213">
    <property type="entry name" value="CAT-like_dom_sf"/>
</dbReference>
<proteinExistence type="predicted"/>
<feature type="non-terminal residue" evidence="2">
    <location>
        <position position="192"/>
    </location>
</feature>
<dbReference type="PANTHER" id="PTHR45527">
    <property type="entry name" value="NONRIBOSOMAL PEPTIDE SYNTHETASE"/>
    <property type="match status" value="1"/>
</dbReference>
<dbReference type="GO" id="GO:0031177">
    <property type="term" value="F:phosphopantetheine binding"/>
    <property type="evidence" value="ECO:0007669"/>
    <property type="project" value="TreeGrafter"/>
</dbReference>
<dbReference type="SUPFAM" id="SSF52777">
    <property type="entry name" value="CoA-dependent acyltransferases"/>
    <property type="match status" value="1"/>
</dbReference>
<dbReference type="AlphaFoldDB" id="A0A845GH80"/>
<evidence type="ECO:0000313" key="2">
    <source>
        <dbReference type="EMBL" id="MYM92069.1"/>
    </source>
</evidence>
<gene>
    <name evidence="2" type="ORF">GTP91_33460</name>
</gene>
<protein>
    <submittedName>
        <fullName evidence="2">Non-ribosomal peptide synthetase</fullName>
    </submittedName>
</protein>
<dbReference type="InterPro" id="IPR001242">
    <property type="entry name" value="Condensation_dom"/>
</dbReference>
<evidence type="ECO:0000313" key="3">
    <source>
        <dbReference type="Proteomes" id="UP000470302"/>
    </source>
</evidence>
<dbReference type="Gene3D" id="3.30.559.10">
    <property type="entry name" value="Chloramphenicol acetyltransferase-like domain"/>
    <property type="match status" value="1"/>
</dbReference>
<name>A0A845GH80_9BURK</name>
<feature type="domain" description="Condensation" evidence="1">
    <location>
        <begin position="4"/>
        <end position="192"/>
    </location>
</feature>
<dbReference type="Proteomes" id="UP000470302">
    <property type="component" value="Unassembled WGS sequence"/>
</dbReference>
<sequence length="192" mass="21994">MAAAVYGLSALQEGILYHALQHEDEDRYIVQISCRLPQLDRQRWQQAWRTAIRRHDVLRTAFAWQKVARPVQVVLADAMPAWETLDWTGVAPAQRDSHLAAFLQQDRQRGLKLTSAPLARMTLAELGEDGALFVWSYHHLILDAWSASIVMAEVLEAYLAPHAPPAAPCPPFRHYIRHRAERDRRQAEAFWA</sequence>
<dbReference type="GO" id="GO:0005737">
    <property type="term" value="C:cytoplasm"/>
    <property type="evidence" value="ECO:0007669"/>
    <property type="project" value="TreeGrafter"/>
</dbReference>
<dbReference type="GO" id="GO:0043041">
    <property type="term" value="P:amino acid activation for nonribosomal peptide biosynthetic process"/>
    <property type="evidence" value="ECO:0007669"/>
    <property type="project" value="TreeGrafter"/>
</dbReference>
<dbReference type="GO" id="GO:0044550">
    <property type="term" value="P:secondary metabolite biosynthetic process"/>
    <property type="evidence" value="ECO:0007669"/>
    <property type="project" value="TreeGrafter"/>
</dbReference>
<organism evidence="2 3">
    <name type="scientific">Duganella vulcania</name>
    <dbReference type="NCBI Taxonomy" id="2692166"/>
    <lineage>
        <taxon>Bacteria</taxon>
        <taxon>Pseudomonadati</taxon>
        <taxon>Pseudomonadota</taxon>
        <taxon>Betaproteobacteria</taxon>
        <taxon>Burkholderiales</taxon>
        <taxon>Oxalobacteraceae</taxon>
        <taxon>Telluria group</taxon>
        <taxon>Duganella</taxon>
    </lineage>
</organism>